<reference evidence="2 3" key="1">
    <citation type="journal article" date="2015" name="Sci. Rep.">
        <title>Genome of the facultative scuticociliatosis pathogen Pseudocohnilembus persalinus provides insight into its virulence through horizontal gene transfer.</title>
        <authorList>
            <person name="Xiong J."/>
            <person name="Wang G."/>
            <person name="Cheng J."/>
            <person name="Tian M."/>
            <person name="Pan X."/>
            <person name="Warren A."/>
            <person name="Jiang C."/>
            <person name="Yuan D."/>
            <person name="Miao W."/>
        </authorList>
    </citation>
    <scope>NUCLEOTIDE SEQUENCE [LARGE SCALE GENOMIC DNA]</scope>
    <source>
        <strain evidence="2">36N120E</strain>
    </source>
</reference>
<comment type="caution">
    <text evidence="2">The sequence shown here is derived from an EMBL/GenBank/DDBJ whole genome shotgun (WGS) entry which is preliminary data.</text>
</comment>
<dbReference type="Proteomes" id="UP000054937">
    <property type="component" value="Unassembled WGS sequence"/>
</dbReference>
<protein>
    <submittedName>
        <fullName evidence="2">Uncharacterized protein</fullName>
    </submittedName>
</protein>
<proteinExistence type="predicted"/>
<keyword evidence="3" id="KW-1185">Reference proteome</keyword>
<feature type="compositionally biased region" description="Low complexity" evidence="1">
    <location>
        <begin position="277"/>
        <end position="286"/>
    </location>
</feature>
<evidence type="ECO:0000313" key="2">
    <source>
        <dbReference type="EMBL" id="KRW98884.1"/>
    </source>
</evidence>
<organism evidence="2 3">
    <name type="scientific">Pseudocohnilembus persalinus</name>
    <name type="common">Ciliate</name>
    <dbReference type="NCBI Taxonomy" id="266149"/>
    <lineage>
        <taxon>Eukaryota</taxon>
        <taxon>Sar</taxon>
        <taxon>Alveolata</taxon>
        <taxon>Ciliophora</taxon>
        <taxon>Intramacronucleata</taxon>
        <taxon>Oligohymenophorea</taxon>
        <taxon>Scuticociliatia</taxon>
        <taxon>Philasterida</taxon>
        <taxon>Pseudocohnilembidae</taxon>
        <taxon>Pseudocohnilembus</taxon>
    </lineage>
</organism>
<sequence>MSIIKVNFNINILKEDKSKQLRNIHNILIPYFILKRHLLTEIKRKSPNDNQKELLESQSETNNLTIQDIKKQDDENYDILAQNKSENYLNNQGFNLFKINQTLQPSNQIGLNGFNNTSLQNIGPNSTNNNLSQTINSQLFGQNINKQNDSNQTQDFLFLLKKQKEQESQLETLQSLTFRQNRENDLLKKKLLELEKAMGLNGFQETKKKTCLERDEQNQFNQKTPNSNYGGTSIFNNLNNLSPNHFYSPIYDTNSSQFINYLYQQGGTSPLPYFQGSSQLQNQNLSPKHQRTEPDNFNQNQERNDKN</sequence>
<feature type="region of interest" description="Disordered" evidence="1">
    <location>
        <begin position="272"/>
        <end position="307"/>
    </location>
</feature>
<accession>A0A0V0Q9Z6</accession>
<dbReference type="InParanoid" id="A0A0V0Q9Z6"/>
<name>A0A0V0Q9Z6_PSEPJ</name>
<gene>
    <name evidence="2" type="ORF">PPERSA_09409</name>
</gene>
<dbReference type="AlphaFoldDB" id="A0A0V0Q9Z6"/>
<evidence type="ECO:0000313" key="3">
    <source>
        <dbReference type="Proteomes" id="UP000054937"/>
    </source>
</evidence>
<evidence type="ECO:0000256" key="1">
    <source>
        <dbReference type="SAM" id="MobiDB-lite"/>
    </source>
</evidence>
<dbReference type="EMBL" id="LDAU01000225">
    <property type="protein sequence ID" value="KRW98884.1"/>
    <property type="molecule type" value="Genomic_DNA"/>
</dbReference>